<evidence type="ECO:0000313" key="7">
    <source>
        <dbReference type="EMBL" id="KPL90713.1"/>
    </source>
</evidence>
<feature type="transmembrane region" description="Helical" evidence="6">
    <location>
        <begin position="20"/>
        <end position="41"/>
    </location>
</feature>
<feature type="transmembrane region" description="Helical" evidence="6">
    <location>
        <begin position="234"/>
        <end position="252"/>
    </location>
</feature>
<feature type="transmembrane region" description="Helical" evidence="6">
    <location>
        <begin position="326"/>
        <end position="343"/>
    </location>
</feature>
<dbReference type="PANTHER" id="PTHR30250">
    <property type="entry name" value="PST FAMILY PREDICTED COLANIC ACID TRANSPORTER"/>
    <property type="match status" value="1"/>
</dbReference>
<keyword evidence="2" id="KW-1003">Cell membrane</keyword>
<comment type="caution">
    <text evidence="7">The sequence shown here is derived from an EMBL/GenBank/DDBJ whole genome shotgun (WGS) entry which is preliminary data.</text>
</comment>
<dbReference type="Proteomes" id="UP000050277">
    <property type="component" value="Unassembled WGS sequence"/>
</dbReference>
<accession>A0A0P6YEV4</accession>
<dbReference type="PANTHER" id="PTHR30250:SF26">
    <property type="entry name" value="PSMA PROTEIN"/>
    <property type="match status" value="1"/>
</dbReference>
<comment type="subcellular location">
    <subcellularLocation>
        <location evidence="1">Cell membrane</location>
        <topology evidence="1">Multi-pass membrane protein</topology>
    </subcellularLocation>
</comment>
<dbReference type="OrthoDB" id="138793at2"/>
<evidence type="ECO:0000313" key="8">
    <source>
        <dbReference type="Proteomes" id="UP000050277"/>
    </source>
</evidence>
<dbReference type="EMBL" id="LGKP01000010">
    <property type="protein sequence ID" value="KPL90713.1"/>
    <property type="molecule type" value="Genomic_DNA"/>
</dbReference>
<feature type="transmembrane region" description="Helical" evidence="6">
    <location>
        <begin position="47"/>
        <end position="67"/>
    </location>
</feature>
<feature type="transmembrane region" description="Helical" evidence="6">
    <location>
        <begin position="206"/>
        <end position="228"/>
    </location>
</feature>
<keyword evidence="5 6" id="KW-0472">Membrane</keyword>
<proteinExistence type="predicted"/>
<evidence type="ECO:0000256" key="2">
    <source>
        <dbReference type="ARBA" id="ARBA00022475"/>
    </source>
</evidence>
<keyword evidence="4 6" id="KW-1133">Transmembrane helix</keyword>
<name>A0A0P6YEV4_9CHLR</name>
<organism evidence="7 8">
    <name type="scientific">Herpetosiphon geysericola</name>
    <dbReference type="NCBI Taxonomy" id="70996"/>
    <lineage>
        <taxon>Bacteria</taxon>
        <taxon>Bacillati</taxon>
        <taxon>Chloroflexota</taxon>
        <taxon>Chloroflexia</taxon>
        <taxon>Herpetosiphonales</taxon>
        <taxon>Herpetosiphonaceae</taxon>
        <taxon>Herpetosiphon</taxon>
    </lineage>
</organism>
<feature type="transmembrane region" description="Helical" evidence="6">
    <location>
        <begin position="286"/>
        <end position="306"/>
    </location>
</feature>
<feature type="transmembrane region" description="Helical" evidence="6">
    <location>
        <begin position="176"/>
        <end position="194"/>
    </location>
</feature>
<sequence>MQSNKPQRSLTSEVWSATLWNTLLFPARFLVGIITSVIYYGRLAPEQVALIFLLTSLAASIGTYADLGIERSLPRFIPEVEKRQGRQGVLRFLWRMIGLKLAIMAVLVLGLNLLAQPMGNYLIEQQRQEIGEIETQISTLQQQPTTPDQASKLSKLQNQRTGTLSVIDQIESQSHWYMLVVSALLILGALFDVFMQFLTAYFKQRAWNLITLVTTLLQPILVTIFILLGWGITGVLIGLVLTPLVSVLMAAWQAIRASRELSNTGDGEAADPALPKRFAKFAAVSYLMQITTWVYDIQFVTLFTVTQLSPRDVAILAFAYKFAKDYLGYIWMPLNGVMTPLLSRIKLRRDPQSLQDAHGGLARMIWLLIVPAGVGLALLTPRMVAVLYPLYTDASSLIIVFIAFTFGESLLSVPHNVLMVYEQYRAVIISRLFAFISVPLVFLLLPRYGMLGVAIAVGAVRVATRVITLYYGWRNLGLQLPWRFWLRVCAASASFAVALFGLMQLWPMPEAAAGWQSKMINLLPLMLFAAIGAGLYLLTLRLLGGLDPAERERLLSMKLPFKGVLRRVL</sequence>
<feature type="transmembrane region" description="Helical" evidence="6">
    <location>
        <begin position="364"/>
        <end position="388"/>
    </location>
</feature>
<dbReference type="AlphaFoldDB" id="A0A0P6YEV4"/>
<feature type="transmembrane region" description="Helical" evidence="6">
    <location>
        <begin position="522"/>
        <end position="543"/>
    </location>
</feature>
<protein>
    <submittedName>
        <fullName evidence="7">Uncharacterized protein</fullName>
    </submittedName>
</protein>
<dbReference type="InterPro" id="IPR050833">
    <property type="entry name" value="Poly_Biosynth_Transport"/>
</dbReference>
<gene>
    <name evidence="7" type="ORF">SE18_04870</name>
</gene>
<feature type="transmembrane region" description="Helical" evidence="6">
    <location>
        <begin position="92"/>
        <end position="115"/>
    </location>
</feature>
<evidence type="ECO:0000256" key="1">
    <source>
        <dbReference type="ARBA" id="ARBA00004651"/>
    </source>
</evidence>
<dbReference type="STRING" id="70996.SE18_04870"/>
<evidence type="ECO:0000256" key="5">
    <source>
        <dbReference type="ARBA" id="ARBA00023136"/>
    </source>
</evidence>
<feature type="transmembrane region" description="Helical" evidence="6">
    <location>
        <begin position="451"/>
        <end position="472"/>
    </location>
</feature>
<evidence type="ECO:0000256" key="4">
    <source>
        <dbReference type="ARBA" id="ARBA00022989"/>
    </source>
</evidence>
<dbReference type="GO" id="GO:0005886">
    <property type="term" value="C:plasma membrane"/>
    <property type="evidence" value="ECO:0007669"/>
    <property type="project" value="UniProtKB-SubCell"/>
</dbReference>
<feature type="transmembrane region" description="Helical" evidence="6">
    <location>
        <begin position="484"/>
        <end position="502"/>
    </location>
</feature>
<feature type="transmembrane region" description="Helical" evidence="6">
    <location>
        <begin position="394"/>
        <end position="414"/>
    </location>
</feature>
<evidence type="ECO:0000256" key="3">
    <source>
        <dbReference type="ARBA" id="ARBA00022692"/>
    </source>
</evidence>
<dbReference type="PATRIC" id="fig|70996.4.peg.2628"/>
<keyword evidence="8" id="KW-1185">Reference proteome</keyword>
<dbReference type="RefSeq" id="WP_054533300.1">
    <property type="nucleotide sequence ID" value="NZ_LGKP01000010.1"/>
</dbReference>
<feature type="transmembrane region" description="Helical" evidence="6">
    <location>
        <begin position="426"/>
        <end position="445"/>
    </location>
</feature>
<reference evidence="7 8" key="1">
    <citation type="submission" date="2015-07" db="EMBL/GenBank/DDBJ databases">
        <title>Whole genome sequence of Herpetosiphon geysericola DSM 7119.</title>
        <authorList>
            <person name="Hemp J."/>
            <person name="Ward L.M."/>
            <person name="Pace L.A."/>
            <person name="Fischer W.W."/>
        </authorList>
    </citation>
    <scope>NUCLEOTIDE SEQUENCE [LARGE SCALE GENOMIC DNA]</scope>
    <source>
        <strain evidence="7 8">DSM 7119</strain>
    </source>
</reference>
<evidence type="ECO:0000256" key="6">
    <source>
        <dbReference type="SAM" id="Phobius"/>
    </source>
</evidence>
<keyword evidence="3 6" id="KW-0812">Transmembrane</keyword>
<dbReference type="Pfam" id="PF13440">
    <property type="entry name" value="Polysacc_synt_3"/>
    <property type="match status" value="1"/>
</dbReference>